<dbReference type="InterPro" id="IPR000048">
    <property type="entry name" value="IQ_motif_EF-hand-BS"/>
</dbReference>
<evidence type="ECO:0000256" key="1">
    <source>
        <dbReference type="SAM" id="Phobius"/>
    </source>
</evidence>
<dbReference type="Pfam" id="PF00612">
    <property type="entry name" value="IQ"/>
    <property type="match status" value="3"/>
</dbReference>
<organism evidence="2 3">
    <name type="scientific">Tritrichomonas foetus</name>
    <dbReference type="NCBI Taxonomy" id="1144522"/>
    <lineage>
        <taxon>Eukaryota</taxon>
        <taxon>Metamonada</taxon>
        <taxon>Parabasalia</taxon>
        <taxon>Tritrichomonadida</taxon>
        <taxon>Tritrichomonadidae</taxon>
        <taxon>Tritrichomonas</taxon>
    </lineage>
</organism>
<keyword evidence="1" id="KW-0472">Membrane</keyword>
<feature type="transmembrane region" description="Helical" evidence="1">
    <location>
        <begin position="12"/>
        <end position="33"/>
    </location>
</feature>
<dbReference type="RefSeq" id="XP_068360984.1">
    <property type="nucleotide sequence ID" value="XM_068503371.1"/>
</dbReference>
<dbReference type="Gene3D" id="1.20.5.190">
    <property type="match status" value="1"/>
</dbReference>
<proteinExistence type="predicted"/>
<name>A0A1J4KAB0_9EUKA</name>
<dbReference type="VEuPathDB" id="TrichDB:TRFO_23793"/>
<accession>A0A1J4KAB0</accession>
<gene>
    <name evidence="2" type="ORF">TRFO_23793</name>
</gene>
<protein>
    <recommendedName>
        <fullName evidence="4">IQ calmodulin-binding motif family protein</fullName>
    </recommendedName>
</protein>
<dbReference type="OrthoDB" id="190375at2759"/>
<reference evidence="2" key="1">
    <citation type="submission" date="2016-10" db="EMBL/GenBank/DDBJ databases">
        <authorList>
            <person name="Benchimol M."/>
            <person name="Almeida L.G."/>
            <person name="Vasconcelos A.T."/>
            <person name="Perreira-Neves A."/>
            <person name="Rosa I.A."/>
            <person name="Tasca T."/>
            <person name="Bogo M.R."/>
            <person name="de Souza W."/>
        </authorList>
    </citation>
    <scope>NUCLEOTIDE SEQUENCE [LARGE SCALE GENOMIC DNA]</scope>
    <source>
        <strain evidence="2">K</strain>
    </source>
</reference>
<keyword evidence="1" id="KW-0812">Transmembrane</keyword>
<evidence type="ECO:0000313" key="3">
    <source>
        <dbReference type="Proteomes" id="UP000179807"/>
    </source>
</evidence>
<comment type="caution">
    <text evidence="2">The sequence shown here is derived from an EMBL/GenBank/DDBJ whole genome shotgun (WGS) entry which is preliminary data.</text>
</comment>
<dbReference type="AlphaFoldDB" id="A0A1J4KAB0"/>
<sequence>MCQHELVIPQKHFIFEYLFGLVTTTFYEFIWFVCKNFNGQIFTFPNYFNDKKVNSQGEMTSFLEIFQQRNSIADHYFDLIAKAQDRREIEYQSAIKIQCAFRRFVFRQKLAERNQKAIIIQRTYRMNRAKELMKCLKVQKACEARMLYFNQMATKIQKVWRQFVIRNNIQIPVRKEGDPPPPPKKFPKIRRVIKLKKKIADPAPATTRNALQRGMTANAEFNGFHFNHNFGNVFANQNNIIGQVRAADW</sequence>
<keyword evidence="3" id="KW-1185">Reference proteome</keyword>
<dbReference type="EMBL" id="MLAK01000684">
    <property type="protein sequence ID" value="OHT07848.1"/>
    <property type="molecule type" value="Genomic_DNA"/>
</dbReference>
<dbReference type="GeneID" id="94838075"/>
<evidence type="ECO:0008006" key="4">
    <source>
        <dbReference type="Google" id="ProtNLM"/>
    </source>
</evidence>
<keyword evidence="1" id="KW-1133">Transmembrane helix</keyword>
<dbReference type="SMART" id="SM00015">
    <property type="entry name" value="IQ"/>
    <property type="match status" value="3"/>
</dbReference>
<dbReference type="Proteomes" id="UP000179807">
    <property type="component" value="Unassembled WGS sequence"/>
</dbReference>
<evidence type="ECO:0000313" key="2">
    <source>
        <dbReference type="EMBL" id="OHT07848.1"/>
    </source>
</evidence>